<dbReference type="UniPathway" id="UPA00121">
    <property type="reaction ID" value="UER00345"/>
</dbReference>
<dbReference type="InterPro" id="IPR002912">
    <property type="entry name" value="ACT_dom"/>
</dbReference>
<evidence type="ECO:0000256" key="5">
    <source>
        <dbReference type="ARBA" id="ARBA00023141"/>
    </source>
</evidence>
<evidence type="ECO:0000256" key="8">
    <source>
        <dbReference type="ARBA" id="ARBA00047848"/>
    </source>
</evidence>
<dbReference type="GO" id="GO:0009094">
    <property type="term" value="P:L-phenylalanine biosynthetic process"/>
    <property type="evidence" value="ECO:0007669"/>
    <property type="project" value="UniProtKB-UniPathway"/>
</dbReference>
<evidence type="ECO:0000256" key="9">
    <source>
        <dbReference type="PIRSR" id="PIRSR001500-2"/>
    </source>
</evidence>
<feature type="domain" description="ACT" evidence="11">
    <location>
        <begin position="207"/>
        <end position="285"/>
    </location>
</feature>
<reference evidence="12 13" key="1">
    <citation type="submission" date="2019-11" db="EMBL/GenBank/DDBJ databases">
        <title>Characterisation of Fundicoccus ignavus gen. nov. sp. nov., a novel genus of the family Aerococcaceae isolated from bulk tank milk.</title>
        <authorList>
            <person name="Siebert A."/>
            <person name="Huptas C."/>
            <person name="Wenning M."/>
            <person name="Scherer S."/>
            <person name="Doll E.V."/>
        </authorList>
    </citation>
    <scope>NUCLEOTIDE SEQUENCE [LARGE SCALE GENOMIC DNA]</scope>
    <source>
        <strain evidence="12 13">WS4759</strain>
    </source>
</reference>
<comment type="catalytic activity">
    <reaction evidence="8">
        <text>prephenate + H(+) = 3-phenylpyruvate + CO2 + H2O</text>
        <dbReference type="Rhea" id="RHEA:21648"/>
        <dbReference type="ChEBI" id="CHEBI:15377"/>
        <dbReference type="ChEBI" id="CHEBI:15378"/>
        <dbReference type="ChEBI" id="CHEBI:16526"/>
        <dbReference type="ChEBI" id="CHEBI:18005"/>
        <dbReference type="ChEBI" id="CHEBI:29934"/>
        <dbReference type="EC" id="4.2.1.51"/>
    </reaction>
</comment>
<comment type="caution">
    <text evidence="12">The sequence shown here is derived from an EMBL/GenBank/DDBJ whole genome shotgun (WGS) entry which is preliminary data.</text>
</comment>
<dbReference type="Gene3D" id="3.30.70.260">
    <property type="match status" value="1"/>
</dbReference>
<dbReference type="Pfam" id="PF00800">
    <property type="entry name" value="PDT"/>
    <property type="match status" value="1"/>
</dbReference>
<dbReference type="PANTHER" id="PTHR21022:SF19">
    <property type="entry name" value="PREPHENATE DEHYDRATASE-RELATED"/>
    <property type="match status" value="1"/>
</dbReference>
<name>A0A6I2GX52_9LACT</name>
<proteinExistence type="predicted"/>
<dbReference type="CDD" id="cd13631">
    <property type="entry name" value="PBP2_Ct-PDT_like"/>
    <property type="match status" value="1"/>
</dbReference>
<dbReference type="PIRSF" id="PIRSF001500">
    <property type="entry name" value="Chor_mut_pdt_Ppr"/>
    <property type="match status" value="1"/>
</dbReference>
<dbReference type="SUPFAM" id="SSF55021">
    <property type="entry name" value="ACT-like"/>
    <property type="match status" value="1"/>
</dbReference>
<dbReference type="PROSITE" id="PS51671">
    <property type="entry name" value="ACT"/>
    <property type="match status" value="1"/>
</dbReference>
<protein>
    <recommendedName>
        <fullName evidence="3">Prephenate dehydratase</fullName>
        <ecNumber evidence="2">4.2.1.51</ecNumber>
    </recommendedName>
</protein>
<evidence type="ECO:0000256" key="7">
    <source>
        <dbReference type="ARBA" id="ARBA00023239"/>
    </source>
</evidence>
<dbReference type="Proteomes" id="UP000430975">
    <property type="component" value="Unassembled WGS sequence"/>
</dbReference>
<keyword evidence="7" id="KW-0456">Lyase</keyword>
<dbReference type="Gene3D" id="3.40.190.10">
    <property type="entry name" value="Periplasmic binding protein-like II"/>
    <property type="match status" value="2"/>
</dbReference>
<dbReference type="GO" id="GO:0005737">
    <property type="term" value="C:cytoplasm"/>
    <property type="evidence" value="ECO:0007669"/>
    <property type="project" value="TreeGrafter"/>
</dbReference>
<keyword evidence="4" id="KW-0028">Amino-acid biosynthesis</keyword>
<evidence type="ECO:0000313" key="12">
    <source>
        <dbReference type="EMBL" id="MRI84933.1"/>
    </source>
</evidence>
<evidence type="ECO:0000256" key="3">
    <source>
        <dbReference type="ARBA" id="ARBA00021872"/>
    </source>
</evidence>
<comment type="pathway">
    <text evidence="1">Amino-acid biosynthesis; L-phenylalanine biosynthesis; phenylpyruvate from prephenate: step 1/1.</text>
</comment>
<evidence type="ECO:0000256" key="4">
    <source>
        <dbReference type="ARBA" id="ARBA00022605"/>
    </source>
</evidence>
<dbReference type="InterPro" id="IPR045865">
    <property type="entry name" value="ACT-like_dom_sf"/>
</dbReference>
<dbReference type="CDD" id="cd04880">
    <property type="entry name" value="ACT_AAAH-PDT-like"/>
    <property type="match status" value="1"/>
</dbReference>
<dbReference type="PROSITE" id="PS51171">
    <property type="entry name" value="PREPHENATE_DEHYDR_3"/>
    <property type="match status" value="1"/>
</dbReference>
<dbReference type="InterPro" id="IPR001086">
    <property type="entry name" value="Preph_deHydtase"/>
</dbReference>
<keyword evidence="6" id="KW-0584">Phenylalanine biosynthesis</keyword>
<gene>
    <name evidence="12" type="ORF">GIY09_03335</name>
</gene>
<sequence length="292" mass="33069">MMKIGIQGIAGSYSEMTARDYINTLLTKQLHTNCDLENDFEVVMYSNFCETTQALVDEDVDLIVVPVENSTTGAITKLLDQLRYKPVMGIAEAYQPVSHNLWGVAGSTIEELTTVYSHPEALSQCTSFFEQHPYIEAKAHDDTARASLHVQELKNPKVAAISSARAGELYGLTPLLKDFQDEKSNMTRFYILEKYQESKRYEGNVLAFYIETRHEPGALLKLLQVFDIYNGNLLSLNARPIQNQPFTYGFFLEVTADKMTVSNEILIQTLEQVAEHVQLLAQFDQVKRPNRT</sequence>
<evidence type="ECO:0000256" key="1">
    <source>
        <dbReference type="ARBA" id="ARBA00004741"/>
    </source>
</evidence>
<evidence type="ECO:0000256" key="2">
    <source>
        <dbReference type="ARBA" id="ARBA00013147"/>
    </source>
</evidence>
<dbReference type="GO" id="GO:0004664">
    <property type="term" value="F:prephenate dehydratase activity"/>
    <property type="evidence" value="ECO:0007669"/>
    <property type="project" value="UniProtKB-EC"/>
</dbReference>
<accession>A0A6I2GX52</accession>
<dbReference type="EC" id="4.2.1.51" evidence="2"/>
<evidence type="ECO:0000313" key="13">
    <source>
        <dbReference type="Proteomes" id="UP000430975"/>
    </source>
</evidence>
<dbReference type="PANTHER" id="PTHR21022">
    <property type="entry name" value="PREPHENATE DEHYDRATASE P PROTEIN"/>
    <property type="match status" value="1"/>
</dbReference>
<feature type="site" description="Essential for prephenate dehydratase activity" evidence="9">
    <location>
        <position position="187"/>
    </location>
</feature>
<keyword evidence="13" id="KW-1185">Reference proteome</keyword>
<evidence type="ECO:0000259" key="10">
    <source>
        <dbReference type="PROSITE" id="PS51171"/>
    </source>
</evidence>
<evidence type="ECO:0000256" key="6">
    <source>
        <dbReference type="ARBA" id="ARBA00023222"/>
    </source>
</evidence>
<dbReference type="InterPro" id="IPR008242">
    <property type="entry name" value="Chor_mutase/pphenate_deHydtase"/>
</dbReference>
<keyword evidence="5" id="KW-0057">Aromatic amino acid biosynthesis</keyword>
<evidence type="ECO:0000259" key="11">
    <source>
        <dbReference type="PROSITE" id="PS51671"/>
    </source>
</evidence>
<feature type="domain" description="Prephenate dehydratase" evidence="10">
    <location>
        <begin position="3"/>
        <end position="194"/>
    </location>
</feature>
<organism evidence="12 13">
    <name type="scientific">Fundicoccus ignavus</name>
    <dbReference type="NCBI Taxonomy" id="2664442"/>
    <lineage>
        <taxon>Bacteria</taxon>
        <taxon>Bacillati</taxon>
        <taxon>Bacillota</taxon>
        <taxon>Bacilli</taxon>
        <taxon>Lactobacillales</taxon>
        <taxon>Aerococcaceae</taxon>
        <taxon>Fundicoccus</taxon>
    </lineage>
</organism>
<dbReference type="EMBL" id="WJQS01000002">
    <property type="protein sequence ID" value="MRI84933.1"/>
    <property type="molecule type" value="Genomic_DNA"/>
</dbReference>
<dbReference type="SUPFAM" id="SSF53850">
    <property type="entry name" value="Periplasmic binding protein-like II"/>
    <property type="match status" value="1"/>
</dbReference>
<dbReference type="AlphaFoldDB" id="A0A6I2GX52"/>